<evidence type="ECO:0000256" key="6">
    <source>
        <dbReference type="PROSITE-ProRule" id="PRU00782"/>
    </source>
</evidence>
<dbReference type="PRINTS" id="PR00193">
    <property type="entry name" value="MYOSINHEAVY"/>
</dbReference>
<evidence type="ECO:0000256" key="3">
    <source>
        <dbReference type="ARBA" id="ARBA00023123"/>
    </source>
</evidence>
<dbReference type="GO" id="GO:0051015">
    <property type="term" value="F:actin filament binding"/>
    <property type="evidence" value="ECO:0007669"/>
    <property type="project" value="TreeGrafter"/>
</dbReference>
<feature type="binding site" evidence="6">
    <location>
        <begin position="182"/>
        <end position="189"/>
    </location>
    <ligand>
        <name>ATP</name>
        <dbReference type="ChEBI" id="CHEBI:30616"/>
    </ligand>
</feature>
<dbReference type="PROSITE" id="PS51456">
    <property type="entry name" value="MYOSIN_MOTOR"/>
    <property type="match status" value="1"/>
</dbReference>
<evidence type="ECO:0000313" key="9">
    <source>
        <dbReference type="EMBL" id="KAK3261511.1"/>
    </source>
</evidence>
<accession>A0AAE0KUS9</accession>
<sequence>MQPMAMLSMCTCPRRWDKYCTASSEAAQAGSKALYWLEDEKDGFVAAAVSSDPSTASGSIDVEVGMKVGNDIVLGSAGKKQTRSVDPKKLTRSSSLIPARMPEFWVLHLDLAQDQIYTWIGTILVAINPFKMVPLYSPDKLNDVKCKDATSGDVEPHTYAIADAAYQQMISKHKSQSILVSGESGAGKTESTKQVLCYLGQRAGSVDNIEQKMLLANPILEAFGNAKTLRNNNSSRFGKWVSIQFSSRGNIKGVKTTNYLLEKSRIFHQAQQERNYHVFYQLCACDDAALNWYTLVVGLEGEAGRGTLMGQEELSAVTRRQYRLLNKSGCIFLDDTDDAAEFSALRTAMQKVGFAPEEVKSVLKIVAAILHLGNVTFEANGDNSKVANPDVVNTAAGLLSVTQEALMRCLSQRTIRGGGNARGSVTTILYKPHEAAEATNSLMADLYSRLFDWLVGRINLTTACEDDSGCSIGILDIFGFEIFDKNSLEQLCINYTNEKLQQLFNQETFKLEEEIYKSEGIDFEHVNYIDNQPVVDLVDKKPDGIMVLLDEEVIVPRGSDGNFLDKLTERHQKNDLLTTEWQQLKRNRKPTDADFTVSHYAGPVVYNSNGWLEKNKDALSFDLVELIASSEDAVNASLYPQSAQQTRAKKVTLGSKFRQQLTNLITALKETELHFIRCIKPNPSKKAGEFDGAMVLEQLQYSGVFEAVAIRRSGYPFRYKHGDFVRQYSKAMAMLGGVDPSSAEGSAVITSSQAAIRRMNSFKFKGSTPEEQVTESLAAASLDSSQFKMGQSMVLFQAEQHRSMDLLRTLSLMPIACVLQAGVRGWMDRCLVRAIREARTRLVRALTVKSNLELTAAALDHAGTLLYELRRTCIPRLELQQAQALFLLLQERKQLHELLQSLLKEEPVANFERTDLVAQLVAGMERCEAIKEHPGTEEQLAEVKRAGDVLAQVQERVQARDTLLSTTSALDEDAIKAAVSCAEKLKMSEKVEALVGARAQLERFVQERAISAQMTAALSTGGQTKVATKYGKMELAVVKIDELAKATEAAAAFVCFTKSIMELEGVACATLALRKALTAPSFGDGVSYTEVETVVAQAKAADAGDGEEFVAAATAVEARKAVEEVHNKLPASIAEVGLEGLQWGLARAETLEMEPEAMLKTAKELVSAIDEWTAALAASRAVAAGLPSAEELERLAKFDRNGYKDKRAAIADLVTGIKASVAAADKIGAGYKEGSAQAAAMLTEWEAIAASGDAMFKNVEAVHVLFDKLKEGRGKMASVDTLKGAARSDEAQFTSLREHLVELSTLAEEAVSLAKSMGDVPFDADVTSSEQLLGTLQDAVKQGDATLEAVHRVYALLAALDAVKAQGVATAAELKQAACFTPEEYDAKVMVLQGAADQVLEMVPKAEELGEGAYSERVRQMAAWQAEGAASLVAGAAVRAKVDQLVGLLAKVAEAEADAPTPDAIDDAAKYNEEVYEELQAKLKATIALVDETTSLSTDLGDSRHAPKVASLSELKETCGERAAVGATTREKVLQLQKLLEVIKEKLGSMPTLPEVEACAKACDQAAYDAMRAGIMTLADRIKTEALALVQEIGGFGEDVVADLINACVELAAKGDAMLAQVKALLALLEKVEATVVPSLLELQTAAKQVDKAGYEAMQAGLAALLETTAAAAAIAAEIGEGAYSARMAAAEGSVPSLEDLCSQGAHMLQQVAKLNEMIAAVEAITMPTSEEMEVAAKTLAEPTFEGYLAALEQLGKDIDAAVALCTEIGDGPYSPQMKTMETTLTAKCDAVASGVALRVEVEKLVALLASIKTQEEALPSEWLQHEEAAKMAAEGAFVKEQSGMAAAMRTCAKASALHSKIGQGPYSAEVDAAEGLQAKWEGFCTRGKVLREKVVLLMLRLDDIRDSFALIQGLEAFLNVAKYDVLEYAECVENFNGVQEVVDQCTEMVKDIGAGPYMPELDAAKQRKEELETMKQRGAHVRSETDRIAIQTSEGLTYADVPTLGASIVQASRIALRSTDLSVAAKLLGSKVEDQLQWQLGTARQLGDDPRVKALRINLKEHFYTRCAFKVGLEDFKHARDPEEYAGLKRWILGPLAFVNRKELSEGMFKWADYAIHTSLTKQGSWGDMDFSGYENDARQIFKSIMGYMGDGQVYPYPVTLAFHVMKSGVDMPHLADEIYLQLMKQLTDNPSTESMDKGWELVGLCLRTFPPSLELERILGSFLASYGAAARKYLDLLYDIMEEGPIKADPTVELATEWLQMNHALENTRRHRYSVMGRHEAFRGRNFSVSSQDQEIINQLVATERFNASGDRRTFSIAAQDPKAIASLTQAHKTGTTPRERAASVIHTPVHRAKKWYKANAEGSLASVLEVARHRRELSTSEKLELLAARSEYALFGNVRCIILFASHRVEVARAVAAFYASNHLRGTKIIIVGKGDLPLVNEAQSAWFEMYLKKHVSSGKQEPLTCEFKGAAEWFKDVLIAEGVPPESFAIIKEGGGGGVAQCSLVASQPQTVQEQAVVSLRLMKQYLPGGSGTVVYANFAMHGTVGLKALLEIEPWLQEDMYIVSAFPPASEVKELKEQVDAEFQRSFA</sequence>
<organism evidence="9 10">
    <name type="scientific">Cymbomonas tetramitiformis</name>
    <dbReference type="NCBI Taxonomy" id="36881"/>
    <lineage>
        <taxon>Eukaryota</taxon>
        <taxon>Viridiplantae</taxon>
        <taxon>Chlorophyta</taxon>
        <taxon>Pyramimonadophyceae</taxon>
        <taxon>Pyramimonadales</taxon>
        <taxon>Pyramimonadaceae</taxon>
        <taxon>Cymbomonas</taxon>
    </lineage>
</organism>
<evidence type="ECO:0000256" key="1">
    <source>
        <dbReference type="ARBA" id="ARBA00022741"/>
    </source>
</evidence>
<dbReference type="SMART" id="SM00139">
    <property type="entry name" value="MyTH4"/>
    <property type="match status" value="1"/>
</dbReference>
<dbReference type="GO" id="GO:0016459">
    <property type="term" value="C:myosin complex"/>
    <property type="evidence" value="ECO:0007669"/>
    <property type="project" value="UniProtKB-KW"/>
</dbReference>
<dbReference type="PANTHER" id="PTHR13140:SF706">
    <property type="entry name" value="DILUTE CLASS UNCONVENTIONAL MYOSIN, ISOFORM C"/>
    <property type="match status" value="1"/>
</dbReference>
<evidence type="ECO:0000256" key="2">
    <source>
        <dbReference type="ARBA" id="ARBA00022840"/>
    </source>
</evidence>
<dbReference type="Pfam" id="PF00063">
    <property type="entry name" value="Myosin_head"/>
    <property type="match status" value="1"/>
</dbReference>
<comment type="caution">
    <text evidence="9">The sequence shown here is derived from an EMBL/GenBank/DDBJ whole genome shotgun (WGS) entry which is preliminary data.</text>
</comment>
<evidence type="ECO:0000259" key="8">
    <source>
        <dbReference type="PROSITE" id="PS51456"/>
    </source>
</evidence>
<evidence type="ECO:0000256" key="4">
    <source>
        <dbReference type="ARBA" id="ARBA00023175"/>
    </source>
</evidence>
<evidence type="ECO:0000259" key="7">
    <source>
        <dbReference type="PROSITE" id="PS51016"/>
    </source>
</evidence>
<dbReference type="Gene3D" id="3.40.850.10">
    <property type="entry name" value="Kinesin motor domain"/>
    <property type="match status" value="1"/>
</dbReference>
<dbReference type="Gene3D" id="1.20.58.530">
    <property type="match status" value="1"/>
</dbReference>
<feature type="region of interest" description="Actin-binding" evidence="6">
    <location>
        <begin position="661"/>
        <end position="683"/>
    </location>
</feature>
<keyword evidence="5 6" id="KW-0009">Actin-binding</keyword>
<feature type="domain" description="MyTH4" evidence="7">
    <location>
        <begin position="2112"/>
        <end position="2261"/>
    </location>
</feature>
<dbReference type="Gene3D" id="1.20.120.720">
    <property type="entry name" value="Myosin VI head, motor domain, U50 subdomain"/>
    <property type="match status" value="1"/>
</dbReference>
<dbReference type="GO" id="GO:0005524">
    <property type="term" value="F:ATP binding"/>
    <property type="evidence" value="ECO:0007669"/>
    <property type="project" value="UniProtKB-UniRule"/>
</dbReference>
<dbReference type="CDD" id="cd00124">
    <property type="entry name" value="MYSc"/>
    <property type="match status" value="1"/>
</dbReference>
<dbReference type="PANTHER" id="PTHR13140">
    <property type="entry name" value="MYOSIN"/>
    <property type="match status" value="1"/>
</dbReference>
<proteinExistence type="inferred from homology"/>
<feature type="domain" description="Myosin motor" evidence="8">
    <location>
        <begin position="113"/>
        <end position="809"/>
    </location>
</feature>
<dbReference type="SUPFAM" id="SSF52540">
    <property type="entry name" value="P-loop containing nucleoside triphosphate hydrolases"/>
    <property type="match status" value="1"/>
</dbReference>
<gene>
    <name evidence="9" type="ORF">CYMTET_29594</name>
</gene>
<keyword evidence="4 6" id="KW-0505">Motor protein</keyword>
<dbReference type="InterPro" id="IPR027417">
    <property type="entry name" value="P-loop_NTPase"/>
</dbReference>
<evidence type="ECO:0000256" key="5">
    <source>
        <dbReference type="ARBA" id="ARBA00023203"/>
    </source>
</evidence>
<dbReference type="GO" id="GO:0000146">
    <property type="term" value="F:microfilament motor activity"/>
    <property type="evidence" value="ECO:0007669"/>
    <property type="project" value="TreeGrafter"/>
</dbReference>
<evidence type="ECO:0000313" key="10">
    <source>
        <dbReference type="Proteomes" id="UP001190700"/>
    </source>
</evidence>
<dbReference type="InterPro" id="IPR038185">
    <property type="entry name" value="MyTH4_dom_sf"/>
</dbReference>
<dbReference type="PROSITE" id="PS51016">
    <property type="entry name" value="MYTH4"/>
    <property type="match status" value="1"/>
</dbReference>
<keyword evidence="3 6" id="KW-0518">Myosin</keyword>
<reference evidence="9 10" key="1">
    <citation type="journal article" date="2015" name="Genome Biol. Evol.">
        <title>Comparative Genomics of a Bacterivorous Green Alga Reveals Evolutionary Causalities and Consequences of Phago-Mixotrophic Mode of Nutrition.</title>
        <authorList>
            <person name="Burns J.A."/>
            <person name="Paasch A."/>
            <person name="Narechania A."/>
            <person name="Kim E."/>
        </authorList>
    </citation>
    <scope>NUCLEOTIDE SEQUENCE [LARGE SCALE GENOMIC DNA]</scope>
    <source>
        <strain evidence="9 10">PLY_AMNH</strain>
    </source>
</reference>
<dbReference type="EMBL" id="LGRX02016853">
    <property type="protein sequence ID" value="KAK3261511.1"/>
    <property type="molecule type" value="Genomic_DNA"/>
</dbReference>
<keyword evidence="1 6" id="KW-0547">Nucleotide-binding</keyword>
<protein>
    <submittedName>
        <fullName evidence="9">Uncharacterized protein</fullName>
    </submittedName>
</protein>
<dbReference type="InterPro" id="IPR001609">
    <property type="entry name" value="Myosin_head_motor_dom-like"/>
</dbReference>
<dbReference type="Pfam" id="PF00784">
    <property type="entry name" value="MyTH4"/>
    <property type="match status" value="1"/>
</dbReference>
<keyword evidence="2 6" id="KW-0067">ATP-binding</keyword>
<name>A0AAE0KUS9_9CHLO</name>
<dbReference type="InterPro" id="IPR000857">
    <property type="entry name" value="MyTH4_dom"/>
</dbReference>
<dbReference type="Gene3D" id="1.20.5.4820">
    <property type="match status" value="1"/>
</dbReference>
<dbReference type="Proteomes" id="UP001190700">
    <property type="component" value="Unassembled WGS sequence"/>
</dbReference>
<comment type="similarity">
    <text evidence="6">Belongs to the TRAFAC class myosin-kinesin ATPase superfamily. Myosin family.</text>
</comment>
<dbReference type="GO" id="GO:0016020">
    <property type="term" value="C:membrane"/>
    <property type="evidence" value="ECO:0007669"/>
    <property type="project" value="TreeGrafter"/>
</dbReference>
<dbReference type="Gene3D" id="1.25.40.530">
    <property type="entry name" value="MyTH4 domain"/>
    <property type="match status" value="1"/>
</dbReference>
<dbReference type="SMART" id="SM00242">
    <property type="entry name" value="MYSc"/>
    <property type="match status" value="1"/>
</dbReference>
<dbReference type="Gene3D" id="1.10.10.820">
    <property type="match status" value="1"/>
</dbReference>
<keyword evidence="10" id="KW-1185">Reference proteome</keyword>
<dbReference type="GO" id="GO:0007015">
    <property type="term" value="P:actin filament organization"/>
    <property type="evidence" value="ECO:0007669"/>
    <property type="project" value="TreeGrafter"/>
</dbReference>
<dbReference type="InterPro" id="IPR036961">
    <property type="entry name" value="Kinesin_motor_dom_sf"/>
</dbReference>
<dbReference type="GO" id="GO:0005737">
    <property type="term" value="C:cytoplasm"/>
    <property type="evidence" value="ECO:0007669"/>
    <property type="project" value="TreeGrafter"/>
</dbReference>